<sequence length="172" mass="19050">MLRRLGQIEFAVAVVLLAGTTLLVFMAAVMRFFGQPLIWSVDMAQLLFIWLCFIGAARAMREKGHLGVDLLVRRAPYQHRLAVETAVTLLIVAFLAVLAVEGTKLTWLNRQRVFGDSGLSYAFVTVAVPVGCVMLCGALFHNLVQAWTRRDGETLIYTKPDDEITVSAGRQP</sequence>
<dbReference type="Pfam" id="PF04290">
    <property type="entry name" value="DctQ"/>
    <property type="match status" value="1"/>
</dbReference>
<comment type="subcellular location">
    <subcellularLocation>
        <location evidence="1 9">Cell inner membrane</location>
        <topology evidence="1 9">Multi-pass membrane protein</topology>
    </subcellularLocation>
</comment>
<dbReference type="PANTHER" id="PTHR35011">
    <property type="entry name" value="2,3-DIKETO-L-GULONATE TRAP TRANSPORTER SMALL PERMEASE PROTEIN YIAM"/>
    <property type="match status" value="1"/>
</dbReference>
<reference evidence="11 12" key="1">
    <citation type="submission" date="2019-08" db="EMBL/GenBank/DDBJ databases">
        <authorList>
            <person name="Seo Y.L."/>
        </authorList>
    </citation>
    <scope>NUCLEOTIDE SEQUENCE [LARGE SCALE GENOMIC DNA]</scope>
    <source>
        <strain evidence="11 12">MaA-C15</strain>
    </source>
</reference>
<dbReference type="PANTHER" id="PTHR35011:SF2">
    <property type="entry name" value="2,3-DIKETO-L-GULONATE TRAP TRANSPORTER SMALL PERMEASE PROTEIN YIAM"/>
    <property type="match status" value="1"/>
</dbReference>
<keyword evidence="5 9" id="KW-0812">Transmembrane</keyword>
<comment type="caution">
    <text evidence="11">The sequence shown here is derived from an EMBL/GenBank/DDBJ whole genome shotgun (WGS) entry which is preliminary data.</text>
</comment>
<proteinExistence type="inferred from homology"/>
<dbReference type="GO" id="GO:0022857">
    <property type="term" value="F:transmembrane transporter activity"/>
    <property type="evidence" value="ECO:0007669"/>
    <property type="project" value="UniProtKB-UniRule"/>
</dbReference>
<evidence type="ECO:0000259" key="10">
    <source>
        <dbReference type="Pfam" id="PF04290"/>
    </source>
</evidence>
<evidence type="ECO:0000256" key="5">
    <source>
        <dbReference type="ARBA" id="ARBA00022692"/>
    </source>
</evidence>
<dbReference type="GO" id="GO:0015740">
    <property type="term" value="P:C4-dicarboxylate transport"/>
    <property type="evidence" value="ECO:0007669"/>
    <property type="project" value="TreeGrafter"/>
</dbReference>
<organism evidence="11 12">
    <name type="scientific">Neoaquamicrobium microcysteis</name>
    <dbReference type="NCBI Taxonomy" id="2682781"/>
    <lineage>
        <taxon>Bacteria</taxon>
        <taxon>Pseudomonadati</taxon>
        <taxon>Pseudomonadota</taxon>
        <taxon>Alphaproteobacteria</taxon>
        <taxon>Hyphomicrobiales</taxon>
        <taxon>Phyllobacteriaceae</taxon>
        <taxon>Neoaquamicrobium</taxon>
    </lineage>
</organism>
<keyword evidence="3" id="KW-1003">Cell membrane</keyword>
<evidence type="ECO:0000256" key="1">
    <source>
        <dbReference type="ARBA" id="ARBA00004429"/>
    </source>
</evidence>
<dbReference type="InterPro" id="IPR055348">
    <property type="entry name" value="DctQ"/>
</dbReference>
<evidence type="ECO:0000256" key="8">
    <source>
        <dbReference type="ARBA" id="ARBA00038436"/>
    </source>
</evidence>
<evidence type="ECO:0000313" key="11">
    <source>
        <dbReference type="EMBL" id="TYR33202.1"/>
    </source>
</evidence>
<keyword evidence="7 9" id="KW-0472">Membrane</keyword>
<evidence type="ECO:0000256" key="3">
    <source>
        <dbReference type="ARBA" id="ARBA00022475"/>
    </source>
</evidence>
<comment type="function">
    <text evidence="9">Part of the tripartite ATP-independent periplasmic (TRAP) transport system.</text>
</comment>
<keyword evidence="6 9" id="KW-1133">Transmembrane helix</keyword>
<dbReference type="RefSeq" id="WP_148914401.1">
    <property type="nucleotide sequence ID" value="NZ_VSZS01000060.1"/>
</dbReference>
<comment type="subunit">
    <text evidence="9">The complex comprises the extracytoplasmic solute receptor protein and the two transmembrane proteins.</text>
</comment>
<feature type="transmembrane region" description="Helical" evidence="9">
    <location>
        <begin position="39"/>
        <end position="60"/>
    </location>
</feature>
<evidence type="ECO:0000256" key="6">
    <source>
        <dbReference type="ARBA" id="ARBA00022989"/>
    </source>
</evidence>
<evidence type="ECO:0000313" key="12">
    <source>
        <dbReference type="Proteomes" id="UP000323258"/>
    </source>
</evidence>
<protein>
    <recommendedName>
        <fullName evidence="9">TRAP transporter small permease protein</fullName>
    </recommendedName>
</protein>
<dbReference type="GO" id="GO:0005886">
    <property type="term" value="C:plasma membrane"/>
    <property type="evidence" value="ECO:0007669"/>
    <property type="project" value="UniProtKB-SubCell"/>
</dbReference>
<evidence type="ECO:0000256" key="7">
    <source>
        <dbReference type="ARBA" id="ARBA00023136"/>
    </source>
</evidence>
<evidence type="ECO:0000256" key="9">
    <source>
        <dbReference type="RuleBase" id="RU369079"/>
    </source>
</evidence>
<dbReference type="Proteomes" id="UP000323258">
    <property type="component" value="Unassembled WGS sequence"/>
</dbReference>
<accession>A0A5D4GYS6</accession>
<feature type="transmembrane region" description="Helical" evidence="9">
    <location>
        <begin position="12"/>
        <end position="33"/>
    </location>
</feature>
<reference evidence="11 12" key="2">
    <citation type="submission" date="2019-09" db="EMBL/GenBank/DDBJ databases">
        <title>Mesorhizobium sp. MaA-C15 isolated from Microcystis aeruginosa.</title>
        <authorList>
            <person name="Jeong S.E."/>
            <person name="Jin H.M."/>
            <person name="Jeon C.O."/>
        </authorList>
    </citation>
    <scope>NUCLEOTIDE SEQUENCE [LARGE SCALE GENOMIC DNA]</scope>
    <source>
        <strain evidence="11 12">MaA-C15</strain>
    </source>
</reference>
<evidence type="ECO:0000256" key="2">
    <source>
        <dbReference type="ARBA" id="ARBA00022448"/>
    </source>
</evidence>
<evidence type="ECO:0000256" key="4">
    <source>
        <dbReference type="ARBA" id="ARBA00022519"/>
    </source>
</evidence>
<dbReference type="AlphaFoldDB" id="A0A5D4GYS6"/>
<dbReference type="InterPro" id="IPR007387">
    <property type="entry name" value="TRAP_DctQ"/>
</dbReference>
<keyword evidence="2 9" id="KW-0813">Transport</keyword>
<keyword evidence="12" id="KW-1185">Reference proteome</keyword>
<feature type="domain" description="Tripartite ATP-independent periplasmic transporters DctQ component" evidence="10">
    <location>
        <begin position="21"/>
        <end position="148"/>
    </location>
</feature>
<dbReference type="EMBL" id="VSZS01000060">
    <property type="protein sequence ID" value="TYR33202.1"/>
    <property type="molecule type" value="Genomic_DNA"/>
</dbReference>
<keyword evidence="4 9" id="KW-0997">Cell inner membrane</keyword>
<comment type="similarity">
    <text evidence="8 9">Belongs to the TRAP transporter small permease family.</text>
</comment>
<name>A0A5D4GYS6_9HYPH</name>
<dbReference type="OrthoDB" id="7843639at2"/>
<gene>
    <name evidence="11" type="ORF">FY036_09115</name>
</gene>
<feature type="transmembrane region" description="Helical" evidence="9">
    <location>
        <begin position="81"/>
        <end position="100"/>
    </location>
</feature>
<feature type="transmembrane region" description="Helical" evidence="9">
    <location>
        <begin position="120"/>
        <end position="140"/>
    </location>
</feature>